<dbReference type="InterPro" id="IPR050620">
    <property type="entry name" value="Thioredoxin_H-type-like"/>
</dbReference>
<organism evidence="3 4">
    <name type="scientific">Afipia massiliensis</name>
    <dbReference type="NCBI Taxonomy" id="211460"/>
    <lineage>
        <taxon>Bacteria</taxon>
        <taxon>Pseudomonadati</taxon>
        <taxon>Pseudomonadota</taxon>
        <taxon>Alphaproteobacteria</taxon>
        <taxon>Hyphomicrobiales</taxon>
        <taxon>Nitrobacteraceae</taxon>
        <taxon>Afipia</taxon>
    </lineage>
</organism>
<evidence type="ECO:0000259" key="2">
    <source>
        <dbReference type="PROSITE" id="PS51352"/>
    </source>
</evidence>
<dbReference type="PANTHER" id="PTHR10438:SF468">
    <property type="entry name" value="THIOREDOXIN-1-RELATED"/>
    <property type="match status" value="1"/>
</dbReference>
<feature type="chain" id="PRO_5020825906" evidence="1">
    <location>
        <begin position="26"/>
        <end position="132"/>
    </location>
</feature>
<dbReference type="CDD" id="cd02947">
    <property type="entry name" value="TRX_family"/>
    <property type="match status" value="1"/>
</dbReference>
<evidence type="ECO:0000313" key="3">
    <source>
        <dbReference type="EMBL" id="TKT70928.1"/>
    </source>
</evidence>
<dbReference type="EMBL" id="LBIA02000001">
    <property type="protein sequence ID" value="TKT70928.1"/>
    <property type="molecule type" value="Genomic_DNA"/>
</dbReference>
<protein>
    <submittedName>
        <fullName evidence="3">Thioredoxin family protein</fullName>
    </submittedName>
</protein>
<dbReference type="RefSeq" id="WP_046828453.1">
    <property type="nucleotide sequence ID" value="NZ_LBIA02000001.1"/>
</dbReference>
<evidence type="ECO:0000256" key="1">
    <source>
        <dbReference type="SAM" id="SignalP"/>
    </source>
</evidence>
<dbReference type="InterPro" id="IPR013766">
    <property type="entry name" value="Thioredoxin_domain"/>
</dbReference>
<keyword evidence="4" id="KW-1185">Reference proteome</keyword>
<dbReference type="Proteomes" id="UP000034832">
    <property type="component" value="Unassembled WGS sequence"/>
</dbReference>
<proteinExistence type="predicted"/>
<feature type="signal peptide" evidence="1">
    <location>
        <begin position="1"/>
        <end position="25"/>
    </location>
</feature>
<dbReference type="Pfam" id="PF00085">
    <property type="entry name" value="Thioredoxin"/>
    <property type="match status" value="1"/>
</dbReference>
<sequence length="132" mass="14008">MRQVSGGLRVALFAAAFAVAGLVQAAMASTPYSESAFKSAQATGAPILVEIHANWCSTCKAQAPIIDALAVQPKFKNLKIFRVDFDSQKSDVQKFGAKMQSTLIVYKGNSEVGRSVGDTKRDSIAALLDKGL</sequence>
<dbReference type="Gene3D" id="3.40.30.10">
    <property type="entry name" value="Glutaredoxin"/>
    <property type="match status" value="1"/>
</dbReference>
<evidence type="ECO:0000313" key="4">
    <source>
        <dbReference type="Proteomes" id="UP000034832"/>
    </source>
</evidence>
<dbReference type="STRING" id="211460.YH63_13295"/>
<keyword evidence="1" id="KW-0732">Signal</keyword>
<dbReference type="PROSITE" id="PS51352">
    <property type="entry name" value="THIOREDOXIN_2"/>
    <property type="match status" value="1"/>
</dbReference>
<comment type="caution">
    <text evidence="3">The sequence shown here is derived from an EMBL/GenBank/DDBJ whole genome shotgun (WGS) entry which is preliminary data.</text>
</comment>
<gene>
    <name evidence="3" type="ORF">YH63_005630</name>
</gene>
<dbReference type="SUPFAM" id="SSF52833">
    <property type="entry name" value="Thioredoxin-like"/>
    <property type="match status" value="1"/>
</dbReference>
<dbReference type="OrthoDB" id="7950124at2"/>
<accession>A0A4U6BPI8</accession>
<feature type="domain" description="Thioredoxin" evidence="2">
    <location>
        <begin position="8"/>
        <end position="132"/>
    </location>
</feature>
<dbReference type="PANTHER" id="PTHR10438">
    <property type="entry name" value="THIOREDOXIN"/>
    <property type="match status" value="1"/>
</dbReference>
<name>A0A4U6BPI8_9BRAD</name>
<dbReference type="InterPro" id="IPR036249">
    <property type="entry name" value="Thioredoxin-like_sf"/>
</dbReference>
<dbReference type="AlphaFoldDB" id="A0A4U6BPI8"/>
<reference evidence="3" key="1">
    <citation type="submission" date="2019-04" db="EMBL/GenBank/DDBJ databases">
        <title>Whole genome sequencing of cave bacteria.</title>
        <authorList>
            <person name="Gan H.M."/>
            <person name="Barton H."/>
            <person name="Savka M.A."/>
        </authorList>
    </citation>
    <scope>NUCLEOTIDE SEQUENCE [LARGE SCALE GENOMIC DNA]</scope>
    <source>
        <strain evidence="3">LC387</strain>
    </source>
</reference>